<keyword evidence="21" id="KW-1185">Reference proteome</keyword>
<evidence type="ECO:0000259" key="19">
    <source>
        <dbReference type="PROSITE" id="PS51698"/>
    </source>
</evidence>
<dbReference type="GO" id="GO:0070534">
    <property type="term" value="P:protein K63-linked ubiquitination"/>
    <property type="evidence" value="ECO:0007669"/>
    <property type="project" value="UniProtKB-UniRule"/>
</dbReference>
<evidence type="ECO:0000313" key="20">
    <source>
        <dbReference type="Ensembl" id="ENSDCDP00010004117.1"/>
    </source>
</evidence>
<evidence type="ECO:0000256" key="16">
    <source>
        <dbReference type="ARBA" id="ARBA00023242"/>
    </source>
</evidence>
<dbReference type="Pfam" id="PF08606">
    <property type="entry name" value="Prp19"/>
    <property type="match status" value="1"/>
</dbReference>
<keyword evidence="11" id="KW-0677">Repeat</keyword>
<keyword evidence="12 18" id="KW-0227">DNA damage</keyword>
<reference evidence="20 21" key="1">
    <citation type="submission" date="2020-06" db="EMBL/GenBank/DDBJ databases">
        <authorList>
            <consortium name="Wellcome Sanger Institute Data Sharing"/>
        </authorList>
    </citation>
    <scope>NUCLEOTIDE SEQUENCE [LARGE SCALE GENOMIC DNA]</scope>
</reference>
<dbReference type="CDD" id="cd16656">
    <property type="entry name" value="RING-Ubox_PRP19"/>
    <property type="match status" value="1"/>
</dbReference>
<dbReference type="Pfam" id="PF04564">
    <property type="entry name" value="U-box"/>
    <property type="match status" value="1"/>
</dbReference>
<accession>A0AAY4A537</accession>
<feature type="repeat" description="WD" evidence="17">
    <location>
        <begin position="228"/>
        <end position="269"/>
    </location>
</feature>
<dbReference type="PROSITE" id="PS51698">
    <property type="entry name" value="U_BOX"/>
    <property type="match status" value="1"/>
</dbReference>
<keyword evidence="15 18" id="KW-0234">DNA repair</keyword>
<sequence>LVSNEVPEHPCVSPVSNQVYERRLIEKYIAENGVDPITGQPLSEEQLIDIKLSHPIRPKAPSATSIPAILKSLQDEWDAVMLHSFTLRQQLQTTRQELSHALYQHDAACRVIARLTKEVTAAREALATLKPQAGLVAPQTGPTQPSIVAAGEAMDVSEQVGMTPDIIQKVRRGKTVPEELVRAEDLSKYRHMASHVVSDCGPPKFQRGGSDKNVVVFDKREEQILATLKGHTKKVTSVIYHPSQSVVFSASTDSTIRVWSVSGGSCVQVVRAHEAGVTGLSLHATGDYLLSSSEDQFWAFSDIQTGRVLTKVTDETTGSALTCAQFHPDGLIFGTGTADSQIKIWDLKERTNVANFPGHSGPITAIAFSENGYYLATGAQDSSLKLWDLRKLKNFKTIALDNSYEVKSLVFDQSGTYLAVGGSDIRVYICKQWSEVLNFTEHTGVVTGVAFGEHAQFLASSGMDRSLKFYSL</sequence>
<evidence type="ECO:0000313" key="21">
    <source>
        <dbReference type="Proteomes" id="UP000694580"/>
    </source>
</evidence>
<evidence type="ECO:0000256" key="13">
    <source>
        <dbReference type="ARBA" id="ARBA00022786"/>
    </source>
</evidence>
<keyword evidence="7 17" id="KW-0853">WD repeat</keyword>
<dbReference type="GO" id="GO:0000974">
    <property type="term" value="C:Prp19 complex"/>
    <property type="evidence" value="ECO:0007669"/>
    <property type="project" value="UniProtKB-UniRule"/>
</dbReference>
<dbReference type="AlphaFoldDB" id="A0AAY4A537"/>
<comment type="subcellular location">
    <subcellularLocation>
        <location evidence="2">Nucleus</location>
        <location evidence="2">Nucleoplasm</location>
    </subcellularLocation>
</comment>
<dbReference type="EC" id="2.3.2.27" evidence="5 18"/>
<dbReference type="GO" id="GO:0061630">
    <property type="term" value="F:ubiquitin protein ligase activity"/>
    <property type="evidence" value="ECO:0007669"/>
    <property type="project" value="UniProtKB-UniRule"/>
</dbReference>
<feature type="repeat" description="WD" evidence="17">
    <location>
        <begin position="439"/>
        <end position="472"/>
    </location>
</feature>
<dbReference type="InterPro" id="IPR013083">
    <property type="entry name" value="Znf_RING/FYVE/PHD"/>
</dbReference>
<dbReference type="PRINTS" id="PR00320">
    <property type="entry name" value="GPROTEINBRPT"/>
</dbReference>
<evidence type="ECO:0000256" key="18">
    <source>
        <dbReference type="RuleBase" id="RU367101"/>
    </source>
</evidence>
<keyword evidence="14 18" id="KW-0508">mRNA splicing</keyword>
<dbReference type="SUPFAM" id="SSF57850">
    <property type="entry name" value="RING/U-box"/>
    <property type="match status" value="1"/>
</dbReference>
<evidence type="ECO:0000256" key="11">
    <source>
        <dbReference type="ARBA" id="ARBA00022737"/>
    </source>
</evidence>
<dbReference type="Gene3D" id="2.130.10.10">
    <property type="entry name" value="YVTN repeat-like/Quinoprotein amine dehydrogenase"/>
    <property type="match status" value="1"/>
</dbReference>
<comment type="catalytic activity">
    <reaction evidence="1 18">
        <text>S-ubiquitinyl-[E2 ubiquitin-conjugating enzyme]-L-cysteine + [acceptor protein]-L-lysine = [E2 ubiquitin-conjugating enzyme]-L-cysteine + N(6)-ubiquitinyl-[acceptor protein]-L-lysine.</text>
        <dbReference type="EC" id="2.3.2.27"/>
    </reaction>
</comment>
<dbReference type="PROSITE" id="PS50294">
    <property type="entry name" value="WD_REPEATS_REGION"/>
    <property type="match status" value="4"/>
</dbReference>
<dbReference type="SUPFAM" id="SSF50978">
    <property type="entry name" value="WD40 repeat-like"/>
    <property type="match status" value="1"/>
</dbReference>
<dbReference type="PROSITE" id="PS00678">
    <property type="entry name" value="WD_REPEATS_1"/>
    <property type="match status" value="1"/>
</dbReference>
<evidence type="ECO:0000256" key="14">
    <source>
        <dbReference type="ARBA" id="ARBA00023187"/>
    </source>
</evidence>
<feature type="repeat" description="WD" evidence="17">
    <location>
        <begin position="319"/>
        <end position="355"/>
    </location>
</feature>
<comment type="similarity">
    <text evidence="4 18">Belongs to the WD repeat PRP19 family.</text>
</comment>
<dbReference type="GO" id="GO:0071006">
    <property type="term" value="C:U2-type catalytic step 1 spliceosome"/>
    <property type="evidence" value="ECO:0007669"/>
    <property type="project" value="TreeGrafter"/>
</dbReference>
<dbReference type="FunFam" id="2.130.10.10:FF:000043">
    <property type="entry name" value="pre-mRNA-processing factor 19"/>
    <property type="match status" value="1"/>
</dbReference>
<dbReference type="GO" id="GO:0005654">
    <property type="term" value="C:nucleoplasm"/>
    <property type="evidence" value="ECO:0007669"/>
    <property type="project" value="UniProtKB-SubCell"/>
</dbReference>
<dbReference type="PROSITE" id="PS50082">
    <property type="entry name" value="WD_REPEATS_2"/>
    <property type="match status" value="4"/>
</dbReference>
<evidence type="ECO:0000256" key="8">
    <source>
        <dbReference type="ARBA" id="ARBA00022664"/>
    </source>
</evidence>
<keyword evidence="8 18" id="KW-0507">mRNA processing</keyword>
<keyword evidence="13 18" id="KW-0833">Ubl conjugation pathway</keyword>
<dbReference type="Pfam" id="PF24814">
    <property type="entry name" value="WD40_Prp19"/>
    <property type="match status" value="1"/>
</dbReference>
<gene>
    <name evidence="20" type="primary">PRPF19</name>
</gene>
<dbReference type="FunFam" id="3.30.40.10:FF:000027">
    <property type="entry name" value="Pre-mRNA-processing factor 19, putative"/>
    <property type="match status" value="1"/>
</dbReference>
<dbReference type="Proteomes" id="UP000694580">
    <property type="component" value="Chromosome 4"/>
</dbReference>
<proteinExistence type="inferred from homology"/>
<reference evidence="20" key="2">
    <citation type="submission" date="2025-08" db="UniProtKB">
        <authorList>
            <consortium name="Ensembl"/>
        </authorList>
    </citation>
    <scope>IDENTIFICATION</scope>
</reference>
<dbReference type="Gene3D" id="3.30.40.10">
    <property type="entry name" value="Zinc/RING finger domain, C3HC4 (zinc finger)"/>
    <property type="match status" value="1"/>
</dbReference>
<evidence type="ECO:0000256" key="3">
    <source>
        <dbReference type="ARBA" id="ARBA00004906"/>
    </source>
</evidence>
<dbReference type="InterPro" id="IPR020472">
    <property type="entry name" value="WD40_PAC1"/>
</dbReference>
<evidence type="ECO:0000256" key="10">
    <source>
        <dbReference type="ARBA" id="ARBA00022728"/>
    </source>
</evidence>
<dbReference type="SMART" id="SM00504">
    <property type="entry name" value="Ubox"/>
    <property type="match status" value="1"/>
</dbReference>
<comment type="function">
    <text evidence="18">Ubiquitin-protein ligase which is mainly involved pre-mRNA splicing and DNA repair. Required for pre-mRNA splicing as component of the spliceosome.</text>
</comment>
<dbReference type="SMART" id="SM00320">
    <property type="entry name" value="WD40"/>
    <property type="match status" value="6"/>
</dbReference>
<dbReference type="PANTHER" id="PTHR43995">
    <property type="entry name" value="PRE-MRNA-PROCESSING FACTOR 19"/>
    <property type="match status" value="1"/>
</dbReference>
<feature type="repeat" description="WD" evidence="17">
    <location>
        <begin position="356"/>
        <end position="397"/>
    </location>
</feature>
<dbReference type="InterPro" id="IPR001680">
    <property type="entry name" value="WD40_rpt"/>
</dbReference>
<name>A0AAY4A537_9TELE</name>
<organism evidence="20 21">
    <name type="scientific">Denticeps clupeoides</name>
    <name type="common">denticle herring</name>
    <dbReference type="NCBI Taxonomy" id="299321"/>
    <lineage>
        <taxon>Eukaryota</taxon>
        <taxon>Metazoa</taxon>
        <taxon>Chordata</taxon>
        <taxon>Craniata</taxon>
        <taxon>Vertebrata</taxon>
        <taxon>Euteleostomi</taxon>
        <taxon>Actinopterygii</taxon>
        <taxon>Neopterygii</taxon>
        <taxon>Teleostei</taxon>
        <taxon>Clupei</taxon>
        <taxon>Clupeiformes</taxon>
        <taxon>Denticipitoidei</taxon>
        <taxon>Denticipitidae</taxon>
        <taxon>Denticeps</taxon>
    </lineage>
</organism>
<dbReference type="InterPro" id="IPR015943">
    <property type="entry name" value="WD40/YVTN_repeat-like_dom_sf"/>
</dbReference>
<reference evidence="20" key="3">
    <citation type="submission" date="2025-09" db="UniProtKB">
        <authorList>
            <consortium name="Ensembl"/>
        </authorList>
    </citation>
    <scope>IDENTIFICATION</scope>
</reference>
<dbReference type="GO" id="GO:0000398">
    <property type="term" value="P:mRNA splicing, via spliceosome"/>
    <property type="evidence" value="ECO:0007669"/>
    <property type="project" value="InterPro"/>
</dbReference>
<dbReference type="InterPro" id="IPR019775">
    <property type="entry name" value="WD40_repeat_CS"/>
</dbReference>
<evidence type="ECO:0000256" key="12">
    <source>
        <dbReference type="ARBA" id="ARBA00022763"/>
    </source>
</evidence>
<comment type="pathway">
    <text evidence="3 18">Protein modification; protein ubiquitination.</text>
</comment>
<dbReference type="InterPro" id="IPR055340">
    <property type="entry name" value="RING-Ubox_PRP19"/>
</dbReference>
<keyword evidence="16 18" id="KW-0539">Nucleus</keyword>
<evidence type="ECO:0000256" key="1">
    <source>
        <dbReference type="ARBA" id="ARBA00000900"/>
    </source>
</evidence>
<evidence type="ECO:0000256" key="6">
    <source>
        <dbReference type="ARBA" id="ARBA00015618"/>
    </source>
</evidence>
<dbReference type="CDD" id="cd00200">
    <property type="entry name" value="WD40"/>
    <property type="match status" value="1"/>
</dbReference>
<dbReference type="InterPro" id="IPR036322">
    <property type="entry name" value="WD40_repeat_dom_sf"/>
</dbReference>
<protein>
    <recommendedName>
        <fullName evidence="6 18">Pre-mRNA-processing factor 19</fullName>
        <ecNumber evidence="5 18">2.3.2.27</ecNumber>
    </recommendedName>
</protein>
<keyword evidence="9 18" id="KW-0808">Transferase</keyword>
<evidence type="ECO:0000256" key="5">
    <source>
        <dbReference type="ARBA" id="ARBA00012483"/>
    </source>
</evidence>
<comment type="subunit">
    <text evidence="18">Homotetramer.</text>
</comment>
<feature type="domain" description="U-box" evidence="19">
    <location>
        <begin position="1"/>
        <end position="68"/>
    </location>
</feature>
<dbReference type="InterPro" id="IPR003613">
    <property type="entry name" value="Ubox_domain"/>
</dbReference>
<dbReference type="GeneTree" id="ENSGT00940000153662"/>
<evidence type="ECO:0000256" key="4">
    <source>
        <dbReference type="ARBA" id="ARBA00006388"/>
    </source>
</evidence>
<evidence type="ECO:0000256" key="7">
    <source>
        <dbReference type="ARBA" id="ARBA00022574"/>
    </source>
</evidence>
<evidence type="ECO:0000256" key="17">
    <source>
        <dbReference type="PROSITE-ProRule" id="PRU00221"/>
    </source>
</evidence>
<evidence type="ECO:0000256" key="15">
    <source>
        <dbReference type="ARBA" id="ARBA00023204"/>
    </source>
</evidence>
<dbReference type="Ensembl" id="ENSDCDT00010004271.1">
    <property type="protein sequence ID" value="ENSDCDP00010004117.1"/>
    <property type="gene ID" value="ENSDCDG00010001825.1"/>
</dbReference>
<evidence type="ECO:0000256" key="9">
    <source>
        <dbReference type="ARBA" id="ARBA00022679"/>
    </source>
</evidence>
<dbReference type="GO" id="GO:0006281">
    <property type="term" value="P:DNA repair"/>
    <property type="evidence" value="ECO:0007669"/>
    <property type="project" value="UniProtKB-KW"/>
</dbReference>
<dbReference type="InterPro" id="IPR038959">
    <property type="entry name" value="Prp19"/>
</dbReference>
<dbReference type="GO" id="GO:0005737">
    <property type="term" value="C:cytoplasm"/>
    <property type="evidence" value="ECO:0007669"/>
    <property type="project" value="TreeGrafter"/>
</dbReference>
<dbReference type="PANTHER" id="PTHR43995:SF1">
    <property type="entry name" value="PRE-MRNA-PROCESSING FACTOR 19"/>
    <property type="match status" value="1"/>
</dbReference>
<evidence type="ECO:0000256" key="2">
    <source>
        <dbReference type="ARBA" id="ARBA00004642"/>
    </source>
</evidence>
<dbReference type="InterPro" id="IPR013915">
    <property type="entry name" value="Prp19_cc"/>
</dbReference>
<keyword evidence="10 18" id="KW-0747">Spliceosome</keyword>